<dbReference type="Proteomes" id="UP001144313">
    <property type="component" value="Unassembled WGS sequence"/>
</dbReference>
<dbReference type="InterPro" id="IPR011009">
    <property type="entry name" value="Kinase-like_dom_sf"/>
</dbReference>
<dbReference type="Pfam" id="PF03881">
    <property type="entry name" value="Fructosamin_kin"/>
    <property type="match status" value="1"/>
</dbReference>
<feature type="compositionally biased region" description="Low complexity" evidence="1">
    <location>
        <begin position="173"/>
        <end position="182"/>
    </location>
</feature>
<dbReference type="RefSeq" id="WP_270113679.1">
    <property type="nucleotide sequence ID" value="NZ_BAAAOL010000017.1"/>
</dbReference>
<proteinExistence type="predicted"/>
<dbReference type="AlphaFoldDB" id="A0A9W6G8R1"/>
<sequence length="190" mass="21298">MEHERILTERLREAGYVARTVERAVGGAVAVAGLVTLEDGTQLFAKTLLDLHPDHAVDVFDVESAGLTALRDIGGAHTPEVLLATQRLLVLEKMEPRRDDAAFWERLAHTVAALHATTGDRFGWHRDGWLGRLRQDNTWEQDGHVFFAERRVLRWLAEPLVDAAFDREEREASSGSAPPSRSSSRRSRRA</sequence>
<dbReference type="InterPro" id="IPR016477">
    <property type="entry name" value="Fructo-/Ketosamine-3-kinase"/>
</dbReference>
<dbReference type="SUPFAM" id="SSF56112">
    <property type="entry name" value="Protein kinase-like (PK-like)"/>
    <property type="match status" value="1"/>
</dbReference>
<feature type="region of interest" description="Disordered" evidence="1">
    <location>
        <begin position="167"/>
        <end position="190"/>
    </location>
</feature>
<accession>A0A9W6G8R1</accession>
<protein>
    <submittedName>
        <fullName evidence="2">Uncharacterized protein</fullName>
    </submittedName>
</protein>
<evidence type="ECO:0000256" key="1">
    <source>
        <dbReference type="SAM" id="MobiDB-lite"/>
    </source>
</evidence>
<dbReference type="EMBL" id="BSDT01000001">
    <property type="protein sequence ID" value="GLI43355.1"/>
    <property type="molecule type" value="Genomic_DNA"/>
</dbReference>
<organism evidence="2 3">
    <name type="scientific">Glycomyces algeriensis</name>
    <dbReference type="NCBI Taxonomy" id="256037"/>
    <lineage>
        <taxon>Bacteria</taxon>
        <taxon>Bacillati</taxon>
        <taxon>Actinomycetota</taxon>
        <taxon>Actinomycetes</taxon>
        <taxon>Glycomycetales</taxon>
        <taxon>Glycomycetaceae</taxon>
        <taxon>Glycomyces</taxon>
    </lineage>
</organism>
<dbReference type="PANTHER" id="PTHR12149">
    <property type="entry name" value="FRUCTOSAMINE 3 KINASE-RELATED PROTEIN"/>
    <property type="match status" value="1"/>
</dbReference>
<evidence type="ECO:0000313" key="2">
    <source>
        <dbReference type="EMBL" id="GLI43355.1"/>
    </source>
</evidence>
<dbReference type="PANTHER" id="PTHR12149:SF8">
    <property type="entry name" value="PROTEIN-RIBULOSAMINE 3-KINASE"/>
    <property type="match status" value="1"/>
</dbReference>
<gene>
    <name evidence="2" type="ORF">GALLR39Z86_32050</name>
</gene>
<reference evidence="2" key="1">
    <citation type="submission" date="2022-12" db="EMBL/GenBank/DDBJ databases">
        <title>Reference genome sequencing for broad-spectrum identification of bacterial and archaeal isolates by mass spectrometry.</title>
        <authorList>
            <person name="Sekiguchi Y."/>
            <person name="Tourlousse D.M."/>
        </authorList>
    </citation>
    <scope>NUCLEOTIDE SEQUENCE</scope>
    <source>
        <strain evidence="2">LLR39Z86</strain>
    </source>
</reference>
<evidence type="ECO:0000313" key="3">
    <source>
        <dbReference type="Proteomes" id="UP001144313"/>
    </source>
</evidence>
<comment type="caution">
    <text evidence="2">The sequence shown here is derived from an EMBL/GenBank/DDBJ whole genome shotgun (WGS) entry which is preliminary data.</text>
</comment>
<name>A0A9W6G8R1_9ACTN</name>
<dbReference type="Gene3D" id="3.30.200.20">
    <property type="entry name" value="Phosphorylase Kinase, domain 1"/>
    <property type="match status" value="1"/>
</dbReference>
<dbReference type="Gene3D" id="3.90.1200.10">
    <property type="match status" value="1"/>
</dbReference>
<keyword evidence="3" id="KW-1185">Reference proteome</keyword>